<dbReference type="GO" id="GO:0051607">
    <property type="term" value="P:defense response to virus"/>
    <property type="evidence" value="ECO:0007669"/>
    <property type="project" value="UniProtKB-KW"/>
</dbReference>
<sequence>MNHSAICKRSYDMELITPLAMHGANPKQQAEFRIASWRGVLRYWWRTLQEENNNETLLKKEETLFGGTMINKQKSPVAFVLEKKMVSAKKENVLPHKQGTAVPAIPSGCSVTITMQARNRHEQLVHTYDLYVQYMLHLAGMGQRARRGFGAMQWAEHQWESVAQFSHSLQQILQQLRVSDAFTFSHEGCVVKRKRDVKTSYPVLSAVWVGKGEKSPQSILVKFGKASHEANGRGDLGCVSQKKWASFPKKWASPLWCTVRKMGDLYYPIITEVKANDERYTNKNYERQRDEFLKIVGVKL</sequence>
<dbReference type="Proteomes" id="UP000078336">
    <property type="component" value="Unassembled WGS sequence"/>
</dbReference>
<protein>
    <submittedName>
        <fullName evidence="3">CRISPR-associated RAMP Cmr1</fullName>
    </submittedName>
</protein>
<keyword evidence="4" id="KW-1185">Reference proteome</keyword>
<dbReference type="Pfam" id="PF03787">
    <property type="entry name" value="RAMPs"/>
    <property type="match status" value="1"/>
</dbReference>
<dbReference type="NCBIfam" id="TIGR01894">
    <property type="entry name" value="cas_TM1795_cmr1"/>
    <property type="match status" value="1"/>
</dbReference>
<evidence type="ECO:0000313" key="4">
    <source>
        <dbReference type="Proteomes" id="UP000078336"/>
    </source>
</evidence>
<name>A0A178TNG8_9BACL</name>
<dbReference type="InterPro" id="IPR007522">
    <property type="entry name" value="CRISPR-assoc_prot_TM1795"/>
</dbReference>
<keyword evidence="1" id="KW-0051">Antiviral defense</keyword>
<gene>
    <name evidence="3" type="ORF">TAF16_0594</name>
</gene>
<dbReference type="RefSeq" id="WP_064214010.1">
    <property type="nucleotide sequence ID" value="NZ_JABJUR010000030.1"/>
</dbReference>
<dbReference type="AlphaFoldDB" id="A0A178TNG8"/>
<evidence type="ECO:0000313" key="3">
    <source>
        <dbReference type="EMBL" id="OAO81671.1"/>
    </source>
</evidence>
<accession>A0A178TNG8</accession>
<comment type="caution">
    <text evidence="3">The sequence shown here is derived from an EMBL/GenBank/DDBJ whole genome shotgun (WGS) entry which is preliminary data.</text>
</comment>
<dbReference type="PATRIC" id="fig|33934.7.peg.2141"/>
<organism evidence="3 4">
    <name type="scientific">Anoxybacillus flavithermus</name>
    <dbReference type="NCBI Taxonomy" id="33934"/>
    <lineage>
        <taxon>Bacteria</taxon>
        <taxon>Bacillati</taxon>
        <taxon>Bacillota</taxon>
        <taxon>Bacilli</taxon>
        <taxon>Bacillales</taxon>
        <taxon>Anoxybacillaceae</taxon>
        <taxon>Anoxybacillus</taxon>
    </lineage>
</organism>
<evidence type="ECO:0000256" key="1">
    <source>
        <dbReference type="ARBA" id="ARBA00023118"/>
    </source>
</evidence>
<proteinExistence type="predicted"/>
<evidence type="ECO:0000259" key="2">
    <source>
        <dbReference type="Pfam" id="PF03787"/>
    </source>
</evidence>
<feature type="domain" description="CRISPR type III-associated protein" evidence="2">
    <location>
        <begin position="13"/>
        <end position="152"/>
    </location>
</feature>
<dbReference type="InterPro" id="IPR005537">
    <property type="entry name" value="RAMP_III_fam"/>
</dbReference>
<dbReference type="EMBL" id="LUCQ01000045">
    <property type="protein sequence ID" value="OAO81671.1"/>
    <property type="molecule type" value="Genomic_DNA"/>
</dbReference>
<reference evidence="3 4" key="1">
    <citation type="submission" date="2016-03" db="EMBL/GenBank/DDBJ databases">
        <title>Spore heat resistance.</title>
        <authorList>
            <person name="Boekhorst J."/>
            <person name="Berendsen E.M."/>
            <person name="Wells-Bennik M.H."/>
            <person name="Kuipers O.P."/>
        </authorList>
    </citation>
    <scope>NUCLEOTIDE SEQUENCE [LARGE SCALE GENOMIC DNA]</scope>
    <source>
        <strain evidence="3 4">AF16</strain>
    </source>
</reference>